<protein>
    <recommendedName>
        <fullName evidence="3">Metal-dependent HD superfamily phosphohydrolase</fullName>
    </recommendedName>
</protein>
<dbReference type="EMBL" id="JAICCF010000001">
    <property type="protein sequence ID" value="MBW8683932.1"/>
    <property type="molecule type" value="Genomic_DNA"/>
</dbReference>
<evidence type="ECO:0000313" key="1">
    <source>
        <dbReference type="EMBL" id="MBW8683932.1"/>
    </source>
</evidence>
<dbReference type="InterPro" id="IPR009218">
    <property type="entry name" value="HD_phosphohydro"/>
</dbReference>
<evidence type="ECO:0008006" key="3">
    <source>
        <dbReference type="Google" id="ProtNLM"/>
    </source>
</evidence>
<dbReference type="PIRSF" id="PIRSF035170">
    <property type="entry name" value="HD_phosphohydro"/>
    <property type="match status" value="1"/>
</dbReference>
<reference evidence="1 2" key="1">
    <citation type="submission" date="2021-08" db="EMBL/GenBank/DDBJ databases">
        <title>The genome sequence of Chitinophaga sp. B61.</title>
        <authorList>
            <person name="Zhang X."/>
        </authorList>
    </citation>
    <scope>NUCLEOTIDE SEQUENCE [LARGE SCALE GENOMIC DNA]</scope>
    <source>
        <strain evidence="1 2">B61</strain>
    </source>
</reference>
<keyword evidence="2" id="KW-1185">Reference proteome</keyword>
<evidence type="ECO:0000313" key="2">
    <source>
        <dbReference type="Proteomes" id="UP000812961"/>
    </source>
</evidence>
<organism evidence="1 2">
    <name type="scientific">Chitinophaga rhizophila</name>
    <dbReference type="NCBI Taxonomy" id="2866212"/>
    <lineage>
        <taxon>Bacteria</taxon>
        <taxon>Pseudomonadati</taxon>
        <taxon>Bacteroidota</taxon>
        <taxon>Chitinophagia</taxon>
        <taxon>Chitinophagales</taxon>
        <taxon>Chitinophagaceae</taxon>
        <taxon>Chitinophaga</taxon>
    </lineage>
</organism>
<dbReference type="Gene3D" id="1.10.3210.10">
    <property type="entry name" value="Hypothetical protein af1432"/>
    <property type="match status" value="1"/>
</dbReference>
<name>A0ABS7G8E1_9BACT</name>
<dbReference type="Proteomes" id="UP000812961">
    <property type="component" value="Unassembled WGS sequence"/>
</dbReference>
<proteinExistence type="predicted"/>
<dbReference type="PANTHER" id="PTHR21174:SF0">
    <property type="entry name" value="HD PHOSPHOHYDROLASE FAMILY PROTEIN-RELATED"/>
    <property type="match status" value="1"/>
</dbReference>
<dbReference type="PANTHER" id="PTHR21174">
    <property type="match status" value="1"/>
</dbReference>
<accession>A0ABS7G8E1</accession>
<dbReference type="RefSeq" id="WP_220249139.1">
    <property type="nucleotide sequence ID" value="NZ_JAICCF010000001.1"/>
</dbReference>
<dbReference type="SUPFAM" id="SSF109604">
    <property type="entry name" value="HD-domain/PDEase-like"/>
    <property type="match status" value="1"/>
</dbReference>
<sequence length="214" mass="25008">MQKETLQNVWQQLLEPYTKNQAFIDQGFELLSDHYSATHRHYHNLSHIYALLQLQVKHSDLITDNENFLLAIFFHDIIYDIQQVDNEEKSAMAAAEFLFQTDYPANDIETVMHFIRATKSHENTTGNPDLDYFLDFDLSILGAPAEQYQAYAEQIRKEYHIYSDIVYNAGRRNALQHFLNAPAIFKTTAFREQYEAVAIENIRTEMASLQTQFS</sequence>
<gene>
    <name evidence="1" type="ORF">K1Y79_06260</name>
</gene>
<comment type="caution">
    <text evidence="1">The sequence shown here is derived from an EMBL/GenBank/DDBJ whole genome shotgun (WGS) entry which is preliminary data.</text>
</comment>